<name>A0AAN6WJP3_9PEZI</name>
<dbReference type="Gene3D" id="3.40.630.30">
    <property type="match status" value="1"/>
</dbReference>
<comment type="caution">
    <text evidence="1">The sequence shown here is derived from an EMBL/GenBank/DDBJ whole genome shotgun (WGS) entry which is preliminary data.</text>
</comment>
<evidence type="ECO:0000313" key="2">
    <source>
        <dbReference type="Proteomes" id="UP001302321"/>
    </source>
</evidence>
<dbReference type="PANTHER" id="PTHR20958:SF6">
    <property type="entry name" value="GLYCINE N-ACYLTRANSFERASE-LIKE PROTEIN"/>
    <property type="match status" value="1"/>
</dbReference>
<organism evidence="1 2">
    <name type="scientific">Triangularia setosa</name>
    <dbReference type="NCBI Taxonomy" id="2587417"/>
    <lineage>
        <taxon>Eukaryota</taxon>
        <taxon>Fungi</taxon>
        <taxon>Dikarya</taxon>
        <taxon>Ascomycota</taxon>
        <taxon>Pezizomycotina</taxon>
        <taxon>Sordariomycetes</taxon>
        <taxon>Sordariomycetidae</taxon>
        <taxon>Sordariales</taxon>
        <taxon>Podosporaceae</taxon>
        <taxon>Triangularia</taxon>
    </lineage>
</organism>
<gene>
    <name evidence="1" type="ORF">QBC36DRAFT_361206</name>
</gene>
<evidence type="ECO:0008006" key="3">
    <source>
        <dbReference type="Google" id="ProtNLM"/>
    </source>
</evidence>
<dbReference type="InterPro" id="IPR016181">
    <property type="entry name" value="Acyl_CoA_acyltransferase"/>
</dbReference>
<protein>
    <recommendedName>
        <fullName evidence="3">N-acetyltransferase domain-containing protein</fullName>
    </recommendedName>
</protein>
<dbReference type="PANTHER" id="PTHR20958">
    <property type="entry name" value="GLYCINE N-ACYLTRANSFERASE-LIKE PROTEIN"/>
    <property type="match status" value="1"/>
</dbReference>
<dbReference type="InterPro" id="IPR053225">
    <property type="entry name" value="Acyl-CoA_N-acyltransferase"/>
</dbReference>
<sequence>MLNTALPPILEVYHPTRVPDPVLSLLQAFLPQTLPVLRRIQFAKNFAERGGTTKSSRVVHVYHPEFYNPADDGSQGQYFVTAYVDLTRWPETQVWLFSSVEVKVSGETSLGCMRVTLYEGEGRVHDGLLGGLFGFIAGLEWPESEGEGVEEIKKVVGRKGKEERKILVGSIHEVVRRRMLAMGMGLEKTEVAGGQEWEWDYKFLFRIEELPELEGEMRQERWEANGRGFYWDTVKKEDVKLVKSRTGIDRQEATLLMVPSVAVRLGATDQAVGWAFLGLDGTVMTLHVEEPYRRLGLGKAIAIKLMREHLGEYATDGYGAADVWVGNEKSQGLCRAIGGRTRWIVSWGILDLESIQNIKL</sequence>
<reference evidence="1" key="2">
    <citation type="submission" date="2023-05" db="EMBL/GenBank/DDBJ databases">
        <authorList>
            <consortium name="Lawrence Berkeley National Laboratory"/>
            <person name="Steindorff A."/>
            <person name="Hensen N."/>
            <person name="Bonometti L."/>
            <person name="Westerberg I."/>
            <person name="Brannstrom I.O."/>
            <person name="Guillou S."/>
            <person name="Cros-Aarteil S."/>
            <person name="Calhoun S."/>
            <person name="Haridas S."/>
            <person name="Kuo A."/>
            <person name="Mondo S."/>
            <person name="Pangilinan J."/>
            <person name="Riley R."/>
            <person name="Labutti K."/>
            <person name="Andreopoulos B."/>
            <person name="Lipzen A."/>
            <person name="Chen C."/>
            <person name="Yanf M."/>
            <person name="Daum C."/>
            <person name="Ng V."/>
            <person name="Clum A."/>
            <person name="Ohm R."/>
            <person name="Martin F."/>
            <person name="Silar P."/>
            <person name="Natvig D."/>
            <person name="Lalanne C."/>
            <person name="Gautier V."/>
            <person name="Ament-Velasquez S.L."/>
            <person name="Kruys A."/>
            <person name="Hutchinson M.I."/>
            <person name="Powell A.J."/>
            <person name="Barry K."/>
            <person name="Miller A.N."/>
            <person name="Grigoriev I.V."/>
            <person name="Debuchy R."/>
            <person name="Gladieux P."/>
            <person name="Thoren M.H."/>
            <person name="Johannesson H."/>
        </authorList>
    </citation>
    <scope>NUCLEOTIDE SEQUENCE</scope>
    <source>
        <strain evidence="1">CBS 892.96</strain>
    </source>
</reference>
<dbReference type="Proteomes" id="UP001302321">
    <property type="component" value="Unassembled WGS sequence"/>
</dbReference>
<dbReference type="SUPFAM" id="SSF55729">
    <property type="entry name" value="Acyl-CoA N-acyltransferases (Nat)"/>
    <property type="match status" value="1"/>
</dbReference>
<keyword evidence="2" id="KW-1185">Reference proteome</keyword>
<accession>A0AAN6WJP3</accession>
<dbReference type="EMBL" id="MU866085">
    <property type="protein sequence ID" value="KAK4181602.1"/>
    <property type="molecule type" value="Genomic_DNA"/>
</dbReference>
<dbReference type="AlphaFoldDB" id="A0AAN6WJP3"/>
<evidence type="ECO:0000313" key="1">
    <source>
        <dbReference type="EMBL" id="KAK4181602.1"/>
    </source>
</evidence>
<proteinExistence type="predicted"/>
<reference evidence="1" key="1">
    <citation type="journal article" date="2023" name="Mol. Phylogenet. Evol.">
        <title>Genome-scale phylogeny and comparative genomics of the fungal order Sordariales.</title>
        <authorList>
            <person name="Hensen N."/>
            <person name="Bonometti L."/>
            <person name="Westerberg I."/>
            <person name="Brannstrom I.O."/>
            <person name="Guillou S."/>
            <person name="Cros-Aarteil S."/>
            <person name="Calhoun S."/>
            <person name="Haridas S."/>
            <person name="Kuo A."/>
            <person name="Mondo S."/>
            <person name="Pangilinan J."/>
            <person name="Riley R."/>
            <person name="LaButti K."/>
            <person name="Andreopoulos B."/>
            <person name="Lipzen A."/>
            <person name="Chen C."/>
            <person name="Yan M."/>
            <person name="Daum C."/>
            <person name="Ng V."/>
            <person name="Clum A."/>
            <person name="Steindorff A."/>
            <person name="Ohm R.A."/>
            <person name="Martin F."/>
            <person name="Silar P."/>
            <person name="Natvig D.O."/>
            <person name="Lalanne C."/>
            <person name="Gautier V."/>
            <person name="Ament-Velasquez S.L."/>
            <person name="Kruys A."/>
            <person name="Hutchinson M.I."/>
            <person name="Powell A.J."/>
            <person name="Barry K."/>
            <person name="Miller A.N."/>
            <person name="Grigoriev I.V."/>
            <person name="Debuchy R."/>
            <person name="Gladieux P."/>
            <person name="Hiltunen Thoren M."/>
            <person name="Johannesson H."/>
        </authorList>
    </citation>
    <scope>NUCLEOTIDE SEQUENCE</scope>
    <source>
        <strain evidence="1">CBS 892.96</strain>
    </source>
</reference>